<protein>
    <recommendedName>
        <fullName evidence="2">DUF8056 domain-containing protein</fullName>
    </recommendedName>
</protein>
<feature type="transmembrane region" description="Helical" evidence="1">
    <location>
        <begin position="66"/>
        <end position="86"/>
    </location>
</feature>
<feature type="transmembrane region" description="Helical" evidence="1">
    <location>
        <begin position="137"/>
        <end position="161"/>
    </location>
</feature>
<evidence type="ECO:0000256" key="1">
    <source>
        <dbReference type="SAM" id="Phobius"/>
    </source>
</evidence>
<reference evidence="3 4" key="1">
    <citation type="journal article" date="2014" name="PLoS Genet.">
        <title>Phylogenetically driven sequencing of extremely halophilic archaea reveals strategies for static and dynamic osmo-response.</title>
        <authorList>
            <person name="Becker E.A."/>
            <person name="Seitzer P.M."/>
            <person name="Tritt A."/>
            <person name="Larsen D."/>
            <person name="Krusor M."/>
            <person name="Yao A.I."/>
            <person name="Wu D."/>
            <person name="Madern D."/>
            <person name="Eisen J.A."/>
            <person name="Darling A.E."/>
            <person name="Facciotti M.T."/>
        </authorList>
    </citation>
    <scope>NUCLEOTIDE SEQUENCE [LARGE SCALE GENOMIC DNA]</scope>
    <source>
        <strain evidence="3 4">DSM 1137</strain>
    </source>
</reference>
<feature type="domain" description="DUF8056" evidence="2">
    <location>
        <begin position="1"/>
        <end position="166"/>
    </location>
</feature>
<feature type="transmembrane region" description="Helical" evidence="1">
    <location>
        <begin position="106"/>
        <end position="125"/>
    </location>
</feature>
<feature type="transmembrane region" description="Helical" evidence="1">
    <location>
        <begin position="26"/>
        <end position="51"/>
    </location>
</feature>
<keyword evidence="1" id="KW-0472">Membrane</keyword>
<name>M0E5K8_9EURY</name>
<keyword evidence="1" id="KW-1133">Transmembrane helix</keyword>
<dbReference type="Pfam" id="PF26243">
    <property type="entry name" value="DUF8056"/>
    <property type="match status" value="1"/>
</dbReference>
<dbReference type="EMBL" id="AOJE01000009">
    <property type="protein sequence ID" value="ELZ43046.1"/>
    <property type="molecule type" value="Genomic_DNA"/>
</dbReference>
<gene>
    <name evidence="3" type="ORF">C471_01733</name>
</gene>
<dbReference type="AlphaFoldDB" id="M0E5K8"/>
<evidence type="ECO:0000259" key="2">
    <source>
        <dbReference type="Pfam" id="PF26243"/>
    </source>
</evidence>
<organism evidence="3 4">
    <name type="scientific">Halorubrum saccharovorum DSM 1137</name>
    <dbReference type="NCBI Taxonomy" id="1227484"/>
    <lineage>
        <taxon>Archaea</taxon>
        <taxon>Methanobacteriati</taxon>
        <taxon>Methanobacteriota</taxon>
        <taxon>Stenosarchaea group</taxon>
        <taxon>Halobacteria</taxon>
        <taxon>Halobacteriales</taxon>
        <taxon>Haloferacaceae</taxon>
        <taxon>Halorubrum</taxon>
    </lineage>
</organism>
<comment type="caution">
    <text evidence="3">The sequence shown here is derived from an EMBL/GenBank/DDBJ whole genome shotgun (WGS) entry which is preliminary data.</text>
</comment>
<sequence length="177" mass="19017">MADSYRGVFGAIPYAIRETESWTMRVYGVIGALAAGLIATVVTLALVVWMAETTNVQGGTFLFSRSLYVIAGFAAVAPLLAPLLFVARRHRRDDPVKPGYDRKLAYGGFLFLCSLYVGLIISAPAELRDPTESIVVGALYALPQITGVVPPVLAALVVFATHYRLRGAAERDATDTP</sequence>
<dbReference type="RefSeq" id="WP_004046150.1">
    <property type="nucleotide sequence ID" value="NZ_AOJE01000009.1"/>
</dbReference>
<dbReference type="InterPro" id="IPR058369">
    <property type="entry name" value="DUF8056"/>
</dbReference>
<dbReference type="eggNOG" id="arCOG06360">
    <property type="taxonomic scope" value="Archaea"/>
</dbReference>
<evidence type="ECO:0000313" key="4">
    <source>
        <dbReference type="Proteomes" id="UP000011514"/>
    </source>
</evidence>
<proteinExistence type="predicted"/>
<keyword evidence="4" id="KW-1185">Reference proteome</keyword>
<keyword evidence="1" id="KW-0812">Transmembrane</keyword>
<dbReference type="Proteomes" id="UP000011514">
    <property type="component" value="Unassembled WGS sequence"/>
</dbReference>
<accession>M0E5K8</accession>
<dbReference type="PATRIC" id="fig|1227484.4.peg.353"/>
<evidence type="ECO:0000313" key="3">
    <source>
        <dbReference type="EMBL" id="ELZ43046.1"/>
    </source>
</evidence>
<dbReference type="OrthoDB" id="271552at2157"/>